<dbReference type="Gene3D" id="3.40.50.150">
    <property type="entry name" value="Vaccinia Virus protein VP39"/>
    <property type="match status" value="1"/>
</dbReference>
<dbReference type="GO" id="GO:0032259">
    <property type="term" value="P:methylation"/>
    <property type="evidence" value="ECO:0007669"/>
    <property type="project" value="UniProtKB-KW"/>
</dbReference>
<dbReference type="Proteomes" id="UP000002508">
    <property type="component" value="Chromosome"/>
</dbReference>
<dbReference type="GO" id="GO:0003677">
    <property type="term" value="F:DNA binding"/>
    <property type="evidence" value="ECO:0007669"/>
    <property type="project" value="InterPro"/>
</dbReference>
<evidence type="ECO:0000259" key="4">
    <source>
        <dbReference type="Pfam" id="PF01555"/>
    </source>
</evidence>
<dbReference type="GO" id="GO:0008170">
    <property type="term" value="F:N-methyltransferase activity"/>
    <property type="evidence" value="ECO:0007669"/>
    <property type="project" value="InterPro"/>
</dbReference>
<dbReference type="KEGG" id="cag:Cagg_3340"/>
<dbReference type="EMBL" id="CP001337">
    <property type="protein sequence ID" value="ACL26185.1"/>
    <property type="molecule type" value="Genomic_DNA"/>
</dbReference>
<name>B8G8D1_CHLAD</name>
<protein>
    <recommendedName>
        <fullName evidence="3">Methyltransferase</fullName>
        <ecNumber evidence="3">2.1.1.-</ecNumber>
    </recommendedName>
</protein>
<accession>B8G8D1</accession>
<dbReference type="InterPro" id="IPR002941">
    <property type="entry name" value="DNA_methylase_N4/N6"/>
</dbReference>
<comment type="similarity">
    <text evidence="3">Belongs to the N(4)/N(6)-methyltransferase family.</text>
</comment>
<proteinExistence type="inferred from homology"/>
<dbReference type="InterPro" id="IPR029063">
    <property type="entry name" value="SAM-dependent_MTases_sf"/>
</dbReference>
<dbReference type="InterPro" id="IPR001091">
    <property type="entry name" value="RM_Methyltransferase"/>
</dbReference>
<evidence type="ECO:0000256" key="1">
    <source>
        <dbReference type="ARBA" id="ARBA00022603"/>
    </source>
</evidence>
<dbReference type="EC" id="2.1.1.-" evidence="3"/>
<keyword evidence="2" id="KW-0808">Transferase</keyword>
<organism evidence="5 6">
    <name type="scientific">Chloroflexus aggregans (strain MD-66 / DSM 9485)</name>
    <dbReference type="NCBI Taxonomy" id="326427"/>
    <lineage>
        <taxon>Bacteria</taxon>
        <taxon>Bacillati</taxon>
        <taxon>Chloroflexota</taxon>
        <taxon>Chloroflexia</taxon>
        <taxon>Chloroflexales</taxon>
        <taxon>Chloroflexineae</taxon>
        <taxon>Chloroflexaceae</taxon>
        <taxon>Chloroflexus</taxon>
    </lineage>
</organism>
<feature type="domain" description="DNA methylase N-4/N-6" evidence="4">
    <location>
        <begin position="62"/>
        <end position="335"/>
    </location>
</feature>
<dbReference type="REBASE" id="19778">
    <property type="entry name" value="M.CagI"/>
</dbReference>
<evidence type="ECO:0000256" key="3">
    <source>
        <dbReference type="RuleBase" id="RU362026"/>
    </source>
</evidence>
<evidence type="ECO:0000256" key="2">
    <source>
        <dbReference type="ARBA" id="ARBA00022679"/>
    </source>
</evidence>
<dbReference type="RefSeq" id="WP_015942032.1">
    <property type="nucleotide sequence ID" value="NC_011831.1"/>
</dbReference>
<dbReference type="eggNOG" id="COG0863">
    <property type="taxonomic scope" value="Bacteria"/>
</dbReference>
<gene>
    <name evidence="5" type="ordered locus">Cagg_3340</name>
</gene>
<evidence type="ECO:0000313" key="6">
    <source>
        <dbReference type="Proteomes" id="UP000002508"/>
    </source>
</evidence>
<dbReference type="SUPFAM" id="SSF53335">
    <property type="entry name" value="S-adenosyl-L-methionine-dependent methyltransferases"/>
    <property type="match status" value="1"/>
</dbReference>
<reference evidence="5" key="1">
    <citation type="submission" date="2008-12" db="EMBL/GenBank/DDBJ databases">
        <title>Complete sequence of Chloroflexus aggregans DSM 9485.</title>
        <authorList>
            <consortium name="US DOE Joint Genome Institute"/>
            <person name="Lucas S."/>
            <person name="Copeland A."/>
            <person name="Lapidus A."/>
            <person name="Glavina del Rio T."/>
            <person name="Dalin E."/>
            <person name="Tice H."/>
            <person name="Pitluck S."/>
            <person name="Foster B."/>
            <person name="Larimer F."/>
            <person name="Land M."/>
            <person name="Hauser L."/>
            <person name="Kyrpides N."/>
            <person name="Mikhailova N."/>
            <person name="Bryant D."/>
            <person name="Richardson P."/>
        </authorList>
    </citation>
    <scope>NUCLEOTIDE SEQUENCE</scope>
    <source>
        <strain evidence="5">DSM 9485</strain>
    </source>
</reference>
<dbReference type="Pfam" id="PF01555">
    <property type="entry name" value="N6_N4_Mtase"/>
    <property type="match status" value="1"/>
</dbReference>
<dbReference type="AlphaFoldDB" id="B8G8D1"/>
<keyword evidence="1 5" id="KW-0489">Methyltransferase</keyword>
<sequence>MSGVIEEMDFKIDRLPKGLQDTFRELYVNGNGNGTLHDVRPNEIYVGDARALLPNIEPNSIALSVWSPPYFVGKEYEAHLSFEDWQDLLRTVIHLHFPIIKPGGFLVINIADILVFKDPSMPRIQAEAVTRKRCPVTKADVLKAMAEHPDYNRYQLAKLLGCSEQTIDRRLHGNNIRGGKYESQTRVKIVGGLVEEWALSAGLYPYDRRIWVKDAAWENSRWASLSYRSVDEFEYLYFFWKPGITKFDRKRLSADEWKNWGSRGVWYVPSVRANDDHEAKFPIELPTRVIRLLTDPGDIVLDCFMGSGTTAVAAIRENRQYIGIEILEKYVNLARQRIAAEHFSTGK</sequence>
<keyword evidence="6" id="KW-1185">Reference proteome</keyword>
<evidence type="ECO:0000313" key="5">
    <source>
        <dbReference type="EMBL" id="ACL26185.1"/>
    </source>
</evidence>
<dbReference type="HOGENOM" id="CLU_024927_2_3_0"/>
<dbReference type="STRING" id="326427.Cagg_3340"/>
<dbReference type="PRINTS" id="PR00508">
    <property type="entry name" value="S21N4MTFRASE"/>
</dbReference>
<dbReference type="OrthoDB" id="9773571at2"/>